<protein>
    <submittedName>
        <fullName evidence="2">Uncharacterized protein</fullName>
    </submittedName>
</protein>
<comment type="caution">
    <text evidence="2">The sequence shown here is derived from an EMBL/GenBank/DDBJ whole genome shotgun (WGS) entry which is preliminary data.</text>
</comment>
<keyword evidence="1" id="KW-0812">Transmembrane</keyword>
<keyword evidence="1" id="KW-0472">Membrane</keyword>
<sequence length="50" mass="5763">MELLTQAIFGLFIPLYVALVLFLSQWAFRFSKTNLSIVIKLSLFWLSLLG</sequence>
<keyword evidence="1" id="KW-1133">Transmembrane helix</keyword>
<name>M3FXA6_LEPIR</name>
<proteinExistence type="predicted"/>
<dbReference type="EMBL" id="AFME02000116">
    <property type="protein sequence ID" value="EMG12134.1"/>
    <property type="molecule type" value="Genomic_DNA"/>
</dbReference>
<feature type="transmembrane region" description="Helical" evidence="1">
    <location>
        <begin position="6"/>
        <end position="28"/>
    </location>
</feature>
<dbReference type="AlphaFoldDB" id="M3FXA6"/>
<dbReference type="BioCyc" id="LINT1001599:G11K9-521-MONOMER"/>
<organism evidence="2 3">
    <name type="scientific">Leptospira interrogans serovar Grippotyphosa str. LT2186</name>
    <dbReference type="NCBI Taxonomy" id="1001599"/>
    <lineage>
        <taxon>Bacteria</taxon>
        <taxon>Pseudomonadati</taxon>
        <taxon>Spirochaetota</taxon>
        <taxon>Spirochaetia</taxon>
        <taxon>Leptospirales</taxon>
        <taxon>Leptospiraceae</taxon>
        <taxon>Leptospira</taxon>
    </lineage>
</organism>
<evidence type="ECO:0000313" key="2">
    <source>
        <dbReference type="EMBL" id="EMG12134.1"/>
    </source>
</evidence>
<evidence type="ECO:0000313" key="3">
    <source>
        <dbReference type="Proteomes" id="UP000011776"/>
    </source>
</evidence>
<evidence type="ECO:0000256" key="1">
    <source>
        <dbReference type="SAM" id="Phobius"/>
    </source>
</evidence>
<gene>
    <name evidence="2" type="ORF">LEP1GSC151_2793</name>
</gene>
<reference evidence="2 3" key="1">
    <citation type="submission" date="2013-02" db="EMBL/GenBank/DDBJ databases">
        <authorList>
            <person name="Harkins D.M."/>
            <person name="Durkin A.S."/>
            <person name="Brinkac L.M."/>
            <person name="Haft D.H."/>
            <person name="Selengut J.D."/>
            <person name="Sanka R."/>
            <person name="DePew J."/>
            <person name="Purushe J."/>
            <person name="Tulsiani S.M."/>
            <person name="Graham G.C."/>
            <person name="Burns M.-A."/>
            <person name="Dohnt M.F."/>
            <person name="Smythe L.D."/>
            <person name="McKay D.B."/>
            <person name="Craig S.B."/>
            <person name="Vinetz J.M."/>
            <person name="Sutton G.G."/>
            <person name="Nierman W.C."/>
            <person name="Fouts D.E."/>
        </authorList>
    </citation>
    <scope>NUCLEOTIDE SEQUENCE [LARGE SCALE GENOMIC DNA]</scope>
    <source>
        <strain evidence="2 3">LT2186</strain>
    </source>
</reference>
<accession>M3FXA6</accession>
<dbReference type="Proteomes" id="UP000011776">
    <property type="component" value="Unassembled WGS sequence"/>
</dbReference>